<dbReference type="Pfam" id="PF17820">
    <property type="entry name" value="PDZ_6"/>
    <property type="match status" value="1"/>
</dbReference>
<dbReference type="GO" id="GO:0030288">
    <property type="term" value="C:outer membrane-bounded periplasmic space"/>
    <property type="evidence" value="ECO:0007669"/>
    <property type="project" value="TreeGrafter"/>
</dbReference>
<accession>A0A9D1IMS8</accession>
<dbReference type="PROSITE" id="PS50106">
    <property type="entry name" value="PDZ"/>
    <property type="match status" value="1"/>
</dbReference>
<reference evidence="8" key="2">
    <citation type="journal article" date="2021" name="PeerJ">
        <title>Extensive microbial diversity within the chicken gut microbiome revealed by metagenomics and culture.</title>
        <authorList>
            <person name="Gilroy R."/>
            <person name="Ravi A."/>
            <person name="Getino M."/>
            <person name="Pursley I."/>
            <person name="Horton D.L."/>
            <person name="Alikhan N.F."/>
            <person name="Baker D."/>
            <person name="Gharbi K."/>
            <person name="Hall N."/>
            <person name="Watson M."/>
            <person name="Adriaenssens E.M."/>
            <person name="Foster-Nyarko E."/>
            <person name="Jarju S."/>
            <person name="Secka A."/>
            <person name="Antonio M."/>
            <person name="Oren A."/>
            <person name="Chaudhuri R.R."/>
            <person name="La Ragione R."/>
            <person name="Hildebrand F."/>
            <person name="Pallen M.J."/>
        </authorList>
    </citation>
    <scope>NUCLEOTIDE SEQUENCE</scope>
    <source>
        <strain evidence="8">17073</strain>
    </source>
</reference>
<dbReference type="CDD" id="cd06782">
    <property type="entry name" value="cpPDZ_CPP-like"/>
    <property type="match status" value="1"/>
</dbReference>
<dbReference type="Gene3D" id="3.30.750.44">
    <property type="match status" value="1"/>
</dbReference>
<dbReference type="Pfam" id="PF03572">
    <property type="entry name" value="Peptidase_S41"/>
    <property type="match status" value="1"/>
</dbReference>
<organism evidence="8 9">
    <name type="scientific">Candidatus Limisoma intestinavium</name>
    <dbReference type="NCBI Taxonomy" id="2840856"/>
    <lineage>
        <taxon>Bacteria</taxon>
        <taxon>Pseudomonadati</taxon>
        <taxon>Bacteroidota</taxon>
        <taxon>Bacteroidia</taxon>
        <taxon>Bacteroidales</taxon>
        <taxon>Candidatus Limisoma</taxon>
    </lineage>
</organism>
<sequence>MRIKHNSIIWYPLVIALSIVAGILIGNYISTQKFILDKDRKINAVLNLVQSEYVDSVDIKDLVEMTIPEIITNLDPHSYYIPAKFVTEETNKLDGAISGVGVSFYMLSDTASITEIIPGGPAEKAGILAGDRIVSVDGKSIVGKQITADEIQKKIRGEKGTKVKLGIKRNSSKKILYFTITRGDIPINTVDASYMIDPQTGYIKVSKFGRNTYDEFLSALIKLKSDGAKRFIVDLRGNAGGYMEMAILMVNEFLPQGELIVYTKGRKAKEDLQVWSDNQGSFHNEQVAILIDEYSASASEIMAGALQDNDRALIVGRRSFGKGLVQKRIYLPDSSVVHLTVSRYYTPSHRCIQKDYVPGDDDDYNMEIYNRYTHGEFYNADSIKVDESKIFRTANGRTVYGGGGIVPDIFVSNDTTGITTYYMSVANLGLIHKFAYTYVDINRDYLKSIKSTKQLLKAMPDDTSLLYDFVNFAKDNGIPARWYYINQSQKLLVQQIRALIIRETLGVEEFYKYYNKTDNTVNAALKALNEGKGRFPITVEIQGNHHYHN</sequence>
<feature type="domain" description="PDZ" evidence="7">
    <location>
        <begin position="85"/>
        <end position="156"/>
    </location>
</feature>
<name>A0A9D1IMS8_9BACT</name>
<keyword evidence="2 5" id="KW-0645">Protease</keyword>
<keyword evidence="4 5" id="KW-0720">Serine protease</keyword>
<gene>
    <name evidence="8" type="ORF">IAD18_07365</name>
</gene>
<dbReference type="GO" id="GO:0006508">
    <property type="term" value="P:proteolysis"/>
    <property type="evidence" value="ECO:0007669"/>
    <property type="project" value="UniProtKB-KW"/>
</dbReference>
<dbReference type="InterPro" id="IPR029045">
    <property type="entry name" value="ClpP/crotonase-like_dom_sf"/>
</dbReference>
<dbReference type="Proteomes" id="UP000824076">
    <property type="component" value="Unassembled WGS sequence"/>
</dbReference>
<evidence type="ECO:0000256" key="3">
    <source>
        <dbReference type="ARBA" id="ARBA00022801"/>
    </source>
</evidence>
<dbReference type="FunFam" id="2.30.42.10:FF:000063">
    <property type="entry name" value="Peptidase, S41 family"/>
    <property type="match status" value="1"/>
</dbReference>
<evidence type="ECO:0000259" key="7">
    <source>
        <dbReference type="PROSITE" id="PS50106"/>
    </source>
</evidence>
<dbReference type="PANTHER" id="PTHR32060">
    <property type="entry name" value="TAIL-SPECIFIC PROTEASE"/>
    <property type="match status" value="1"/>
</dbReference>
<feature type="transmembrane region" description="Helical" evidence="6">
    <location>
        <begin position="9"/>
        <end position="29"/>
    </location>
</feature>
<evidence type="ECO:0000256" key="2">
    <source>
        <dbReference type="ARBA" id="ARBA00022670"/>
    </source>
</evidence>
<dbReference type="SUPFAM" id="SSF52096">
    <property type="entry name" value="ClpP/crotonase"/>
    <property type="match status" value="1"/>
</dbReference>
<dbReference type="PANTHER" id="PTHR32060:SF30">
    <property type="entry name" value="CARBOXY-TERMINAL PROCESSING PROTEASE CTPA"/>
    <property type="match status" value="1"/>
</dbReference>
<dbReference type="InterPro" id="IPR004447">
    <property type="entry name" value="Peptidase_S41A"/>
</dbReference>
<dbReference type="Gene3D" id="3.90.226.10">
    <property type="entry name" value="2-enoyl-CoA Hydratase, Chain A, domain 1"/>
    <property type="match status" value="1"/>
</dbReference>
<dbReference type="SUPFAM" id="SSF50156">
    <property type="entry name" value="PDZ domain-like"/>
    <property type="match status" value="1"/>
</dbReference>
<dbReference type="GO" id="GO:0008236">
    <property type="term" value="F:serine-type peptidase activity"/>
    <property type="evidence" value="ECO:0007669"/>
    <property type="project" value="UniProtKB-KW"/>
</dbReference>
<dbReference type="CDD" id="cd07560">
    <property type="entry name" value="Peptidase_S41_CPP"/>
    <property type="match status" value="1"/>
</dbReference>
<dbReference type="GO" id="GO:0004175">
    <property type="term" value="F:endopeptidase activity"/>
    <property type="evidence" value="ECO:0007669"/>
    <property type="project" value="TreeGrafter"/>
</dbReference>
<dbReference type="SMART" id="SM00228">
    <property type="entry name" value="PDZ"/>
    <property type="match status" value="1"/>
</dbReference>
<evidence type="ECO:0000256" key="1">
    <source>
        <dbReference type="ARBA" id="ARBA00009179"/>
    </source>
</evidence>
<dbReference type="NCBIfam" id="TIGR00225">
    <property type="entry name" value="prc"/>
    <property type="match status" value="1"/>
</dbReference>
<evidence type="ECO:0000256" key="6">
    <source>
        <dbReference type="SAM" id="Phobius"/>
    </source>
</evidence>
<evidence type="ECO:0000313" key="9">
    <source>
        <dbReference type="Proteomes" id="UP000824076"/>
    </source>
</evidence>
<dbReference type="Gene3D" id="2.30.42.10">
    <property type="match status" value="1"/>
</dbReference>
<dbReference type="InterPro" id="IPR005151">
    <property type="entry name" value="Tail-specific_protease"/>
</dbReference>
<dbReference type="SMART" id="SM00245">
    <property type="entry name" value="TSPc"/>
    <property type="match status" value="1"/>
</dbReference>
<proteinExistence type="inferred from homology"/>
<keyword evidence="6" id="KW-0472">Membrane</keyword>
<dbReference type="InterPro" id="IPR036034">
    <property type="entry name" value="PDZ_sf"/>
</dbReference>
<dbReference type="InterPro" id="IPR041489">
    <property type="entry name" value="PDZ_6"/>
</dbReference>
<comment type="similarity">
    <text evidence="1 5">Belongs to the peptidase S41A family.</text>
</comment>
<evidence type="ECO:0000313" key="8">
    <source>
        <dbReference type="EMBL" id="HIU39466.1"/>
    </source>
</evidence>
<evidence type="ECO:0000256" key="4">
    <source>
        <dbReference type="ARBA" id="ARBA00022825"/>
    </source>
</evidence>
<keyword evidence="3 5" id="KW-0378">Hydrolase</keyword>
<keyword evidence="6" id="KW-0812">Transmembrane</keyword>
<dbReference type="EMBL" id="DVMS01000205">
    <property type="protein sequence ID" value="HIU39466.1"/>
    <property type="molecule type" value="Genomic_DNA"/>
</dbReference>
<dbReference type="GO" id="GO:0007165">
    <property type="term" value="P:signal transduction"/>
    <property type="evidence" value="ECO:0007669"/>
    <property type="project" value="TreeGrafter"/>
</dbReference>
<keyword evidence="6" id="KW-1133">Transmembrane helix</keyword>
<dbReference type="InterPro" id="IPR001478">
    <property type="entry name" value="PDZ"/>
</dbReference>
<dbReference type="AlphaFoldDB" id="A0A9D1IMS8"/>
<protein>
    <submittedName>
        <fullName evidence="8">S41 family peptidase</fullName>
    </submittedName>
</protein>
<evidence type="ECO:0000256" key="5">
    <source>
        <dbReference type="RuleBase" id="RU004404"/>
    </source>
</evidence>
<comment type="caution">
    <text evidence="8">The sequence shown here is derived from an EMBL/GenBank/DDBJ whole genome shotgun (WGS) entry which is preliminary data.</text>
</comment>
<reference evidence="8" key="1">
    <citation type="submission" date="2020-10" db="EMBL/GenBank/DDBJ databases">
        <authorList>
            <person name="Gilroy R."/>
        </authorList>
    </citation>
    <scope>NUCLEOTIDE SEQUENCE</scope>
    <source>
        <strain evidence="8">17073</strain>
    </source>
</reference>